<organism evidence="4 5">
    <name type="scientific">Petrachloros mirabilis ULC683</name>
    <dbReference type="NCBI Taxonomy" id="2781853"/>
    <lineage>
        <taxon>Bacteria</taxon>
        <taxon>Bacillati</taxon>
        <taxon>Cyanobacteriota</taxon>
        <taxon>Cyanophyceae</taxon>
        <taxon>Synechococcales</taxon>
        <taxon>Petrachlorosaceae</taxon>
        <taxon>Petrachloros</taxon>
        <taxon>Petrachloros mirabilis</taxon>
    </lineage>
</organism>
<accession>A0A8K1ZZK0</accession>
<name>A0A8K1ZZK0_9CYAN</name>
<dbReference type="InterPro" id="IPR027417">
    <property type="entry name" value="P-loop_NTPase"/>
</dbReference>
<reference evidence="4" key="1">
    <citation type="submission" date="2019-12" db="EMBL/GenBank/DDBJ databases">
        <title>High-Quality draft genome sequences of three cyanobacteria isolated from the limestone walls of the Old Cathedral of Coimbra.</title>
        <authorList>
            <person name="Tiago I."/>
            <person name="Soares F."/>
            <person name="Portugal A."/>
        </authorList>
    </citation>
    <scope>NUCLEOTIDE SEQUENCE [LARGE SCALE GENOMIC DNA]</scope>
    <source>
        <strain evidence="4">C</strain>
    </source>
</reference>
<dbReference type="AlphaFoldDB" id="A0A8K1ZZK0"/>
<dbReference type="EMBL" id="WVIC01000039">
    <property type="protein sequence ID" value="NCJ08054.1"/>
    <property type="molecule type" value="Genomic_DNA"/>
</dbReference>
<proteinExistence type="inferred from homology"/>
<dbReference type="InterPro" id="IPR000863">
    <property type="entry name" value="Sulfotransferase_dom"/>
</dbReference>
<dbReference type="SUPFAM" id="SSF52540">
    <property type="entry name" value="P-loop containing nucleoside triphosphate hydrolases"/>
    <property type="match status" value="1"/>
</dbReference>
<comment type="similarity">
    <text evidence="1">Belongs to the sulfotransferase 1 family.</text>
</comment>
<dbReference type="Pfam" id="PF00685">
    <property type="entry name" value="Sulfotransfer_1"/>
    <property type="match status" value="1"/>
</dbReference>
<protein>
    <submittedName>
        <fullName evidence="4">Sulfotransferase domain-containing protein</fullName>
    </submittedName>
</protein>
<dbReference type="RefSeq" id="WP_161826531.1">
    <property type="nucleotide sequence ID" value="NZ_WVIC01000039.1"/>
</dbReference>
<keyword evidence="2" id="KW-0808">Transferase</keyword>
<evidence type="ECO:0000256" key="2">
    <source>
        <dbReference type="ARBA" id="ARBA00022679"/>
    </source>
</evidence>
<evidence type="ECO:0000313" key="5">
    <source>
        <dbReference type="Proteomes" id="UP000607397"/>
    </source>
</evidence>
<evidence type="ECO:0000256" key="1">
    <source>
        <dbReference type="ARBA" id="ARBA00005771"/>
    </source>
</evidence>
<gene>
    <name evidence="4" type="ORF">GS597_16370</name>
</gene>
<comment type="caution">
    <text evidence="4">The sequence shown here is derived from an EMBL/GenBank/DDBJ whole genome shotgun (WGS) entry which is preliminary data.</text>
</comment>
<keyword evidence="5" id="KW-1185">Reference proteome</keyword>
<dbReference type="Proteomes" id="UP000607397">
    <property type="component" value="Unassembled WGS sequence"/>
</dbReference>
<sequence length="286" mass="33048">MGRIYWLASYPKSGNTWLRVFLSNYWRNGDQPASINDLDGGPIASARGIFDELAGLEASDLTPDEIDRYRPRVYEQLSDNSKEDLFLKVHDAFTRNAEDEPILSKAATAGVIYLIRNPLDVAVSFAHHWNQPVARMVDALCQDDYAIVANPKRLHNQFRQRLLSWSHHVCSWVDEPDLNLLVIRYEDMNLDAEATFTKIVNFAGLEVDRSRVHKALEFSRFERLQAQESKEEFCEKMPLAQSFFRKGMVGSWREILTEEQVEQLVITHNEVMQRFGYLSKTGDLIY</sequence>
<dbReference type="PANTHER" id="PTHR11783">
    <property type="entry name" value="SULFOTRANSFERASE SULT"/>
    <property type="match status" value="1"/>
</dbReference>
<dbReference type="GO" id="GO:0008146">
    <property type="term" value="F:sulfotransferase activity"/>
    <property type="evidence" value="ECO:0007669"/>
    <property type="project" value="InterPro"/>
</dbReference>
<feature type="domain" description="Sulfotransferase" evidence="3">
    <location>
        <begin position="6"/>
        <end position="275"/>
    </location>
</feature>
<evidence type="ECO:0000259" key="3">
    <source>
        <dbReference type="Pfam" id="PF00685"/>
    </source>
</evidence>
<evidence type="ECO:0000313" key="4">
    <source>
        <dbReference type="EMBL" id="NCJ08054.1"/>
    </source>
</evidence>
<dbReference type="Gene3D" id="3.40.50.300">
    <property type="entry name" value="P-loop containing nucleotide triphosphate hydrolases"/>
    <property type="match status" value="1"/>
</dbReference>